<dbReference type="KEGG" id="vg:56134482"/>
<dbReference type="RefSeq" id="YP_009902178.1">
    <property type="nucleotide sequence ID" value="NC_049830.1"/>
</dbReference>
<proteinExistence type="predicted"/>
<dbReference type="EMBL" id="MT127619">
    <property type="protein sequence ID" value="QKL16924.1"/>
    <property type="molecule type" value="Genomic_DNA"/>
</dbReference>
<evidence type="ECO:0000313" key="2">
    <source>
        <dbReference type="Proteomes" id="UP000509789"/>
    </source>
</evidence>
<dbReference type="GeneID" id="56134482"/>
<name>A0A6M9EI49_9CAUD</name>
<dbReference type="Proteomes" id="UP000509789">
    <property type="component" value="Segment"/>
</dbReference>
<accession>A0A6M9EI49</accession>
<protein>
    <submittedName>
        <fullName evidence="1">Uncharacterized protein</fullName>
    </submittedName>
</protein>
<sequence>MPFITSSTYFPRFSTSAFIASPHFLAWRFAALNCASFIPNITDLYPSTSCTFRNSALLFQYRRYLMPPPASVRTIATVLCSYPLNHLTLKMPRQNASCSLYEAFNFN</sequence>
<reference evidence="1 2" key="1">
    <citation type="submission" date="2020-02" db="EMBL/GenBank/DDBJ databases">
        <authorList>
            <person name="Chaudhary N."/>
            <person name="Taneja N."/>
        </authorList>
    </citation>
    <scope>NUCLEOTIDE SEQUENCE [LARGE SCALE GENOMIC DNA]</scope>
</reference>
<keyword evidence="2" id="KW-1185">Reference proteome</keyword>
<organism evidence="1 2">
    <name type="scientific">Escherichia phage PGN590</name>
    <dbReference type="NCBI Taxonomy" id="2714735"/>
    <lineage>
        <taxon>Viruses</taxon>
        <taxon>Duplodnaviria</taxon>
        <taxon>Heunggongvirae</taxon>
        <taxon>Uroviricota</taxon>
        <taxon>Caudoviricetes</taxon>
        <taxon>Drexlerviridae</taxon>
        <taxon>Tempevirinae</taxon>
        <taxon>Hanrivervirus</taxon>
        <taxon>Hanrivervirus PGN590</taxon>
    </lineage>
</organism>
<evidence type="ECO:0000313" key="1">
    <source>
        <dbReference type="EMBL" id="QKL16924.1"/>
    </source>
</evidence>